<evidence type="ECO:0000313" key="1">
    <source>
        <dbReference type="EMBL" id="KAK1947107.1"/>
    </source>
</evidence>
<organism evidence="1 2">
    <name type="scientific">Phytophthora citrophthora</name>
    <dbReference type="NCBI Taxonomy" id="4793"/>
    <lineage>
        <taxon>Eukaryota</taxon>
        <taxon>Sar</taxon>
        <taxon>Stramenopiles</taxon>
        <taxon>Oomycota</taxon>
        <taxon>Peronosporomycetes</taxon>
        <taxon>Peronosporales</taxon>
        <taxon>Peronosporaceae</taxon>
        <taxon>Phytophthora</taxon>
    </lineage>
</organism>
<dbReference type="EMBL" id="JASMQC010000002">
    <property type="protein sequence ID" value="KAK1947107.1"/>
    <property type="molecule type" value="Genomic_DNA"/>
</dbReference>
<evidence type="ECO:0000313" key="2">
    <source>
        <dbReference type="Proteomes" id="UP001259832"/>
    </source>
</evidence>
<proteinExistence type="predicted"/>
<protein>
    <submittedName>
        <fullName evidence="1">Uncharacterized protein</fullName>
    </submittedName>
</protein>
<dbReference type="Proteomes" id="UP001259832">
    <property type="component" value="Unassembled WGS sequence"/>
</dbReference>
<dbReference type="AlphaFoldDB" id="A0AAD9LU65"/>
<keyword evidence="2" id="KW-1185">Reference proteome</keyword>
<reference evidence="1" key="1">
    <citation type="submission" date="2023-08" db="EMBL/GenBank/DDBJ databases">
        <title>Reference Genome Resource for the Citrus Pathogen Phytophthora citrophthora.</title>
        <authorList>
            <person name="Moller H."/>
            <person name="Coetzee B."/>
            <person name="Rose L.J."/>
            <person name="Van Niekerk J.M."/>
        </authorList>
    </citation>
    <scope>NUCLEOTIDE SEQUENCE</scope>
    <source>
        <strain evidence="1">STE-U-9442</strain>
    </source>
</reference>
<comment type="caution">
    <text evidence="1">The sequence shown here is derived from an EMBL/GenBank/DDBJ whole genome shotgun (WGS) entry which is preliminary data.</text>
</comment>
<name>A0AAD9LU65_9STRA</name>
<sequence length="88" mass="9526">MSLHVSSTQLELTLYMAKMSGVPAQLTREKISTPSIVAAWTARNTTEKSGIKRNIDTVNLKSTGGGTVPMEWCLASWTTHLSNSTTCP</sequence>
<accession>A0AAD9LU65</accession>
<gene>
    <name evidence="1" type="ORF">P3T76_001117</name>
</gene>